<dbReference type="InterPro" id="IPR000092">
    <property type="entry name" value="Polyprenyl_synt"/>
</dbReference>
<evidence type="ECO:0000313" key="1">
    <source>
        <dbReference type="EMBL" id="PAU48264.1"/>
    </source>
</evidence>
<protein>
    <submittedName>
        <fullName evidence="1">Uncharacterized protein</fullName>
    </submittedName>
</protein>
<organism evidence="1 2">
    <name type="scientific">Streptomyces albireticuli</name>
    <dbReference type="NCBI Taxonomy" id="1940"/>
    <lineage>
        <taxon>Bacteria</taxon>
        <taxon>Bacillati</taxon>
        <taxon>Actinomycetota</taxon>
        <taxon>Actinomycetes</taxon>
        <taxon>Kitasatosporales</taxon>
        <taxon>Streptomycetaceae</taxon>
        <taxon>Streptomyces</taxon>
    </lineage>
</organism>
<sequence>MIDLPCGNCARGQFARRRALAPARFRPGGWQTGGADAVPAGLARRGPQRPAVQVAALELFHSFALIHDDLMDDSDTRRDPLALHRLLTDRHCDSYRPDAAASRFGAAAAC</sequence>
<dbReference type="Proteomes" id="UP000218944">
    <property type="component" value="Unassembled WGS sequence"/>
</dbReference>
<name>A0A2A2D9S3_9ACTN</name>
<accession>A0A2A2D9S3</accession>
<dbReference type="Gene3D" id="1.10.600.10">
    <property type="entry name" value="Farnesyl Diphosphate Synthase"/>
    <property type="match status" value="1"/>
</dbReference>
<dbReference type="SUPFAM" id="SSF48576">
    <property type="entry name" value="Terpenoid synthases"/>
    <property type="match status" value="1"/>
</dbReference>
<proteinExistence type="predicted"/>
<dbReference type="GO" id="GO:0008299">
    <property type="term" value="P:isoprenoid biosynthetic process"/>
    <property type="evidence" value="ECO:0007669"/>
    <property type="project" value="InterPro"/>
</dbReference>
<dbReference type="InterPro" id="IPR008949">
    <property type="entry name" value="Isoprenoid_synthase_dom_sf"/>
</dbReference>
<dbReference type="AlphaFoldDB" id="A0A2A2D9S3"/>
<keyword evidence="2" id="KW-1185">Reference proteome</keyword>
<gene>
    <name evidence="1" type="ORF">CK936_14525</name>
</gene>
<evidence type="ECO:0000313" key="2">
    <source>
        <dbReference type="Proteomes" id="UP000218944"/>
    </source>
</evidence>
<reference evidence="1 2" key="1">
    <citation type="submission" date="2017-08" db="EMBL/GenBank/DDBJ databases">
        <title>Genome sequence of Streptomyces albireticuli NRRL B-1670.</title>
        <authorList>
            <person name="Graham D.E."/>
            <person name="Mahan K.M."/>
            <person name="Klingeman D.M."/>
            <person name="Hettich R.L."/>
            <person name="Parry R.J."/>
            <person name="Spain J.C."/>
        </authorList>
    </citation>
    <scope>NUCLEOTIDE SEQUENCE [LARGE SCALE GENOMIC DNA]</scope>
    <source>
        <strain evidence="1 2">NRRL B-1670</strain>
    </source>
</reference>
<dbReference type="EMBL" id="NSJV01000277">
    <property type="protein sequence ID" value="PAU48264.1"/>
    <property type="molecule type" value="Genomic_DNA"/>
</dbReference>
<dbReference type="Pfam" id="PF00348">
    <property type="entry name" value="polyprenyl_synt"/>
    <property type="match status" value="1"/>
</dbReference>
<dbReference type="GO" id="GO:0004659">
    <property type="term" value="F:prenyltransferase activity"/>
    <property type="evidence" value="ECO:0007669"/>
    <property type="project" value="InterPro"/>
</dbReference>
<comment type="caution">
    <text evidence="1">The sequence shown here is derived from an EMBL/GenBank/DDBJ whole genome shotgun (WGS) entry which is preliminary data.</text>
</comment>